<dbReference type="EMBL" id="CAJOBH010126490">
    <property type="protein sequence ID" value="CAF4737090.1"/>
    <property type="molecule type" value="Genomic_DNA"/>
</dbReference>
<dbReference type="SUPFAM" id="SSF49742">
    <property type="entry name" value="PHM/PNGase F"/>
    <property type="match status" value="1"/>
</dbReference>
<comment type="caution">
    <text evidence="1">The sequence shown here is derived from an EMBL/GenBank/DDBJ whole genome shotgun (WGS) entry which is preliminary data.</text>
</comment>
<dbReference type="InterPro" id="IPR008977">
    <property type="entry name" value="PHM/PNGase_F_dom_sf"/>
</dbReference>
<dbReference type="Gene3D" id="2.60.120.310">
    <property type="entry name" value="Copper type II, ascorbate-dependent monooxygenase, N-terminal domain"/>
    <property type="match status" value="1"/>
</dbReference>
<evidence type="ECO:0000313" key="2">
    <source>
        <dbReference type="Proteomes" id="UP000681967"/>
    </source>
</evidence>
<accession>A0A8S3AMD2</accession>
<protein>
    <submittedName>
        <fullName evidence="1">Uncharacterized protein</fullName>
    </submittedName>
</protein>
<dbReference type="GO" id="GO:0005507">
    <property type="term" value="F:copper ion binding"/>
    <property type="evidence" value="ECO:0007669"/>
    <property type="project" value="InterPro"/>
</dbReference>
<dbReference type="InterPro" id="IPR036939">
    <property type="entry name" value="Cu2_ascorb_mOase_N_sf"/>
</dbReference>
<dbReference type="AlphaFoldDB" id="A0A8S3AMD2"/>
<dbReference type="GO" id="GO:0016715">
    <property type="term" value="F:oxidoreductase activity, acting on paired donors, with incorporation or reduction of molecular oxygen, reduced ascorbate as one donor, and incorporation of one atom of oxygen"/>
    <property type="evidence" value="ECO:0007669"/>
    <property type="project" value="InterPro"/>
</dbReference>
<gene>
    <name evidence="1" type="ORF">BYL167_LOCUS45524</name>
</gene>
<dbReference type="Proteomes" id="UP000681967">
    <property type="component" value="Unassembled WGS sequence"/>
</dbReference>
<proteinExistence type="predicted"/>
<name>A0A8S3AMD2_9BILA</name>
<organism evidence="1 2">
    <name type="scientific">Rotaria magnacalcarata</name>
    <dbReference type="NCBI Taxonomy" id="392030"/>
    <lineage>
        <taxon>Eukaryota</taxon>
        <taxon>Metazoa</taxon>
        <taxon>Spiralia</taxon>
        <taxon>Gnathifera</taxon>
        <taxon>Rotifera</taxon>
        <taxon>Eurotatoria</taxon>
        <taxon>Bdelloidea</taxon>
        <taxon>Philodinida</taxon>
        <taxon>Philodinidae</taxon>
        <taxon>Rotaria</taxon>
    </lineage>
</organism>
<sequence>MGNSDELAEMSHILINGLSKLNFLTISGCIKLECLKCNDLFQDAYFFAVNIDTYMYANLRIFQDASNVIETMTEYLPEAGYAIDDDFEIKYYTIEAHLNNPNRISNRNGSSGIRFYLGDQLRQYDIGYLTFGTDQSSAWDGMGRKKSSHGTSEMSNIF</sequence>
<reference evidence="1" key="1">
    <citation type="submission" date="2021-02" db="EMBL/GenBank/DDBJ databases">
        <authorList>
            <person name="Nowell W R."/>
        </authorList>
    </citation>
    <scope>NUCLEOTIDE SEQUENCE</scope>
</reference>
<evidence type="ECO:0000313" key="1">
    <source>
        <dbReference type="EMBL" id="CAF4737090.1"/>
    </source>
</evidence>